<dbReference type="PANTHER" id="PTHR10773">
    <property type="entry name" value="DNA-DIRECTED RNA POLYMERASES I, II, AND III SUBUNIT RPABC2"/>
    <property type="match status" value="1"/>
</dbReference>
<feature type="region of interest" description="Disordered" evidence="1">
    <location>
        <begin position="117"/>
        <end position="150"/>
    </location>
</feature>
<evidence type="ECO:0000313" key="2">
    <source>
        <dbReference type="EMBL" id="KAL1402936.1"/>
    </source>
</evidence>
<feature type="compositionally biased region" description="Basic and acidic residues" evidence="1">
    <location>
        <begin position="386"/>
        <end position="395"/>
    </location>
</feature>
<dbReference type="EMBL" id="JBEHCU010002309">
    <property type="protein sequence ID" value="KAL1402936.1"/>
    <property type="molecule type" value="Genomic_DNA"/>
</dbReference>
<name>A0ABD1DT50_CULPP</name>
<dbReference type="Proteomes" id="UP001562425">
    <property type="component" value="Unassembled WGS sequence"/>
</dbReference>
<comment type="caution">
    <text evidence="2">The sequence shown here is derived from an EMBL/GenBank/DDBJ whole genome shotgun (WGS) entry which is preliminary data.</text>
</comment>
<accession>A0ABD1DT50</accession>
<dbReference type="PANTHER" id="PTHR10773:SF19">
    <property type="match status" value="1"/>
</dbReference>
<dbReference type="AlphaFoldDB" id="A0ABD1DT50"/>
<protein>
    <submittedName>
        <fullName evidence="2">Uncharacterized protein</fullName>
    </submittedName>
</protein>
<gene>
    <name evidence="2" type="ORF">pipiens_019587</name>
</gene>
<sequence length="781" mass="89159">MASEPDEAFIRNYFAGYELENGSFALVNYPVTPEHDLEDCNCKLNCCFKFSLHARLLLRAGYQMLTAAGRTAFLVAHTREPSPSQTHYMLPIMGMGLEKVCRAHFLNTLQESNGRVRQVVRNKRETNEEEEDEDDSMDYGGSEEPGLGRKQRRAIRLARIERGLSYIMPVTKRVAPARKVKAPCNAACNYKCFERFPLGLRQQMLKELLQKPLAEQRKYLADHLCRLAPKRRRVVEGKASLKRFTNYYFFEKGRKLHKVCKTMFLNTYDVTDRGVRNLLIEKGAAEHVICGNPELAKVVKRENGIVFDIDGDGGKTLEEESEEDDCPVDIGTVKVEEIGVGLDETEQEILPDSGDASESSKVPIKLEFVEGDEGTAPEFPLTAVDIKTEDNPRDDEYIEDQEDDDDDDYATESQSEDSLLLEKLPNRKATKTENRTRVVKPNCSASCLMYCVLRVSEELRQQLLANLLKMTPTKQNKFIGDHICAMYVVKPRSLTDRRALSYHYFLPVDSRLTRVCKTMFLNTFDVTDKIVRNILAKKGTDKHLVCGNPNFPPLLMKGGKLFFDYDEGGDESELVTQHDWEERCKCHLQCESKFPEKSIAQIQNNFQKKPKPQQDTFLVNHIRLLTDKKNLCNSAQPPFKNPLFRARFFLPLGTTVREVCRTTFLRTFKLTASQVSTLLTKYPHLLVEIEDPLELAKEHIAAHRQDADHYCAESGGIVKLSHCPDVVRMYNEYLERSQLGVEPIGYRQYYTEFSMAYAKTGLLLPTKCPDCGFFERGNRGG</sequence>
<organism evidence="2 3">
    <name type="scientific">Culex pipiens pipiens</name>
    <name type="common">Northern house mosquito</name>
    <dbReference type="NCBI Taxonomy" id="38569"/>
    <lineage>
        <taxon>Eukaryota</taxon>
        <taxon>Metazoa</taxon>
        <taxon>Ecdysozoa</taxon>
        <taxon>Arthropoda</taxon>
        <taxon>Hexapoda</taxon>
        <taxon>Insecta</taxon>
        <taxon>Pterygota</taxon>
        <taxon>Neoptera</taxon>
        <taxon>Endopterygota</taxon>
        <taxon>Diptera</taxon>
        <taxon>Nematocera</taxon>
        <taxon>Culicoidea</taxon>
        <taxon>Culicidae</taxon>
        <taxon>Culicinae</taxon>
        <taxon>Culicini</taxon>
        <taxon>Culex</taxon>
        <taxon>Culex</taxon>
    </lineage>
</organism>
<evidence type="ECO:0000256" key="1">
    <source>
        <dbReference type="SAM" id="MobiDB-lite"/>
    </source>
</evidence>
<keyword evidence="3" id="KW-1185">Reference proteome</keyword>
<evidence type="ECO:0000313" key="3">
    <source>
        <dbReference type="Proteomes" id="UP001562425"/>
    </source>
</evidence>
<feature type="region of interest" description="Disordered" evidence="1">
    <location>
        <begin position="386"/>
        <end position="433"/>
    </location>
</feature>
<reference evidence="2 3" key="1">
    <citation type="submission" date="2024-05" db="EMBL/GenBank/DDBJ databases">
        <title>Culex pipiens pipiens assembly and annotation.</title>
        <authorList>
            <person name="Alout H."/>
            <person name="Durand T."/>
        </authorList>
    </citation>
    <scope>NUCLEOTIDE SEQUENCE [LARGE SCALE GENOMIC DNA]</scope>
    <source>
        <strain evidence="2">HA-2024</strain>
        <tissue evidence="2">Whole body</tissue>
    </source>
</reference>
<feature type="compositionally biased region" description="Acidic residues" evidence="1">
    <location>
        <begin position="396"/>
        <end position="410"/>
    </location>
</feature>
<feature type="compositionally biased region" description="Acidic residues" evidence="1">
    <location>
        <begin position="127"/>
        <end position="137"/>
    </location>
</feature>
<feature type="region of interest" description="Disordered" evidence="1">
    <location>
        <begin position="341"/>
        <end position="361"/>
    </location>
</feature>
<proteinExistence type="predicted"/>